<gene>
    <name evidence="2" type="ORF">OL599_18920</name>
</gene>
<organism evidence="2 3">
    <name type="scientific">Limobrevibacterium gyesilva</name>
    <dbReference type="NCBI Taxonomy" id="2991712"/>
    <lineage>
        <taxon>Bacteria</taxon>
        <taxon>Pseudomonadati</taxon>
        <taxon>Pseudomonadota</taxon>
        <taxon>Alphaproteobacteria</taxon>
        <taxon>Acetobacterales</taxon>
        <taxon>Acetobacteraceae</taxon>
        <taxon>Limobrevibacterium</taxon>
    </lineage>
</organism>
<evidence type="ECO:0000256" key="1">
    <source>
        <dbReference type="SAM" id="Coils"/>
    </source>
</evidence>
<dbReference type="Gene3D" id="3.40.50.300">
    <property type="entry name" value="P-loop containing nucleotide triphosphate hydrolases"/>
    <property type="match status" value="1"/>
</dbReference>
<keyword evidence="1" id="KW-0175">Coiled coil</keyword>
<comment type="caution">
    <text evidence="2">The sequence shown here is derived from an EMBL/GenBank/DDBJ whole genome shotgun (WGS) entry which is preliminary data.</text>
</comment>
<sequence length="676" mass="76914">MTLRLRHLRMRATTSGGLYGADIRFGPGLTVIWADNTKGKSTCMQGMLYALGLERMLSPRREVPLPHAMTRYLETDSKERHVVLESGVSLEIENGAGQIITVHRSIKSQTDNRLISVDFGAVLTNETTPTRRKDFFVIDPGAALREDGFHYFLEEFLGWKLPTVRRYDLPDGKLYLETIFPLFWVEQKAGWSSIPAAIPTYLRIREVHKRAIEFIMDLDVHKLELRRQQLDGLFVANAREWHAQWEEIGRFARRSGGKTEALPQNPTGNADDLARAYVLIAEKADWLPLRDLLGRLRARVAEIMAIAIPDVESSADESARQLQRLNGKVEILNGERVKVYNAKQLKSADIASLRRRIKSLKEDLQKNQDVQKLQRYSGAVADLTPDHCPTCEQALIDTLLSQDALTAVMPIEDNIEYLRSQLRMFGDILAREEQGLRAIEQTIAHMDRDLVDFYGRIRTLRTDLISPGANPSAAAIEERVRMENRIRELESIQSAFDDTIERLKVLSASYIDLLNERAALPADKMSPKDKRKFEELTALVREQARGYGFSTFDPDELTISEDTYRPQKEGFEIGFETSASDAIRLKWAYQLGLLELDSVEATNHPGMLLFDEPRQQSSAKVSFESLLRRAASAKQRNQQVIFSTSEELQNLQQITTELDCEEKIFLGYIIQPIFSS</sequence>
<dbReference type="InterPro" id="IPR027417">
    <property type="entry name" value="P-loop_NTPase"/>
</dbReference>
<reference evidence="2" key="1">
    <citation type="submission" date="2022-09" db="EMBL/GenBank/DDBJ databases">
        <title>Rhodovastum sp. nov. RN2-1 isolated from soil in Seongnam, South Korea.</title>
        <authorList>
            <person name="Le N.T."/>
        </authorList>
    </citation>
    <scope>NUCLEOTIDE SEQUENCE</scope>
    <source>
        <strain evidence="2">RN2-1</strain>
    </source>
</reference>
<name>A0AA41YPR8_9PROT</name>
<dbReference type="AlphaFoldDB" id="A0AA41YPR8"/>
<feature type="coiled-coil region" evidence="1">
    <location>
        <begin position="315"/>
        <end position="370"/>
    </location>
</feature>
<proteinExistence type="predicted"/>
<reference evidence="2" key="2">
    <citation type="submission" date="2022-10" db="EMBL/GenBank/DDBJ databases">
        <authorList>
            <person name="Trinh H.N."/>
        </authorList>
    </citation>
    <scope>NUCLEOTIDE SEQUENCE</scope>
    <source>
        <strain evidence="2">RN2-1</strain>
    </source>
</reference>
<dbReference type="RefSeq" id="WP_264715455.1">
    <property type="nucleotide sequence ID" value="NZ_JAPDNT010000022.1"/>
</dbReference>
<dbReference type="SUPFAM" id="SSF52540">
    <property type="entry name" value="P-loop containing nucleoside triphosphate hydrolases"/>
    <property type="match status" value="1"/>
</dbReference>
<evidence type="ECO:0000313" key="3">
    <source>
        <dbReference type="Proteomes" id="UP001165679"/>
    </source>
</evidence>
<keyword evidence="3" id="KW-1185">Reference proteome</keyword>
<dbReference type="Proteomes" id="UP001165679">
    <property type="component" value="Unassembled WGS sequence"/>
</dbReference>
<dbReference type="EMBL" id="JAPDNT010000022">
    <property type="protein sequence ID" value="MCW3476640.1"/>
    <property type="molecule type" value="Genomic_DNA"/>
</dbReference>
<evidence type="ECO:0000313" key="2">
    <source>
        <dbReference type="EMBL" id="MCW3476640.1"/>
    </source>
</evidence>
<accession>A0AA41YPR8</accession>
<protein>
    <recommendedName>
        <fullName evidence="4">Rad50/SbcC-type AAA domain-containing protein</fullName>
    </recommendedName>
</protein>
<evidence type="ECO:0008006" key="4">
    <source>
        <dbReference type="Google" id="ProtNLM"/>
    </source>
</evidence>